<reference evidence="3 4" key="1">
    <citation type="submission" date="2014-02" db="EMBL/GenBank/DDBJ databases">
        <title>The small core and large imbalanced accessory genome model reveals a collaborative survival strategy of Sorangium cellulosum strains in nature.</title>
        <authorList>
            <person name="Han K."/>
            <person name="Peng R."/>
            <person name="Blom J."/>
            <person name="Li Y.-Z."/>
        </authorList>
    </citation>
    <scope>NUCLEOTIDE SEQUENCE [LARGE SCALE GENOMIC DNA]</scope>
    <source>
        <strain evidence="3 4">So0011-07</strain>
    </source>
</reference>
<feature type="domain" description="EamA" evidence="2">
    <location>
        <begin position="3"/>
        <end position="138"/>
    </location>
</feature>
<feature type="transmembrane region" description="Helical" evidence="1">
    <location>
        <begin position="105"/>
        <end position="138"/>
    </location>
</feature>
<name>A0A150SG54_SORCE</name>
<evidence type="ECO:0000256" key="1">
    <source>
        <dbReference type="SAM" id="Phobius"/>
    </source>
</evidence>
<dbReference type="GO" id="GO:0016020">
    <property type="term" value="C:membrane"/>
    <property type="evidence" value="ECO:0007669"/>
    <property type="project" value="InterPro"/>
</dbReference>
<feature type="transmembrane region" description="Helical" evidence="1">
    <location>
        <begin position="66"/>
        <end position="85"/>
    </location>
</feature>
<dbReference type="EMBL" id="JEMB01001018">
    <property type="protein sequence ID" value="KYF91462.1"/>
    <property type="molecule type" value="Genomic_DNA"/>
</dbReference>
<evidence type="ECO:0000259" key="2">
    <source>
        <dbReference type="Pfam" id="PF00892"/>
    </source>
</evidence>
<dbReference type="PANTHER" id="PTHR22911">
    <property type="entry name" value="ACYL-MALONYL CONDENSING ENZYME-RELATED"/>
    <property type="match status" value="1"/>
</dbReference>
<organism evidence="3 4">
    <name type="scientific">Sorangium cellulosum</name>
    <name type="common">Polyangium cellulosum</name>
    <dbReference type="NCBI Taxonomy" id="56"/>
    <lineage>
        <taxon>Bacteria</taxon>
        <taxon>Pseudomonadati</taxon>
        <taxon>Myxococcota</taxon>
        <taxon>Polyangia</taxon>
        <taxon>Polyangiales</taxon>
        <taxon>Polyangiaceae</taxon>
        <taxon>Sorangium</taxon>
    </lineage>
</organism>
<dbReference type="InterPro" id="IPR000620">
    <property type="entry name" value="EamA_dom"/>
</dbReference>
<dbReference type="Pfam" id="PF00892">
    <property type="entry name" value="EamA"/>
    <property type="match status" value="1"/>
</dbReference>
<dbReference type="SUPFAM" id="SSF103481">
    <property type="entry name" value="Multidrug resistance efflux transporter EmrE"/>
    <property type="match status" value="1"/>
</dbReference>
<dbReference type="AlphaFoldDB" id="A0A150SG54"/>
<dbReference type="PANTHER" id="PTHR22911:SF137">
    <property type="entry name" value="SOLUTE CARRIER FAMILY 35 MEMBER G2-RELATED"/>
    <property type="match status" value="1"/>
</dbReference>
<dbReference type="Proteomes" id="UP000075635">
    <property type="component" value="Unassembled WGS sequence"/>
</dbReference>
<proteinExistence type="predicted"/>
<accession>A0A150SG54</accession>
<evidence type="ECO:0000313" key="3">
    <source>
        <dbReference type="EMBL" id="KYF91462.1"/>
    </source>
</evidence>
<feature type="transmembrane region" description="Helical" evidence="1">
    <location>
        <begin position="32"/>
        <end position="54"/>
    </location>
</feature>
<gene>
    <name evidence="3" type="ORF">BE17_37225</name>
</gene>
<keyword evidence="1" id="KW-0812">Transmembrane</keyword>
<dbReference type="InterPro" id="IPR037185">
    <property type="entry name" value="EmrE-like"/>
</dbReference>
<comment type="caution">
    <text evidence="3">The sequence shown here is derived from an EMBL/GenBank/DDBJ whole genome shotgun (WGS) entry which is preliminary data.</text>
</comment>
<sequence>MTSWLLYALLSAVAAAATAILAKLGVQGVPSTLATAIRTVVILAFAWGIVLAGGQHRELAKLDARAVVFLTLSGLATGASWLAYFQALKLGPASRVAPIDKLSLAFTLVLAAVALGEPITWKLALGVGLMVAGALLTLA</sequence>
<keyword evidence="1" id="KW-1133">Transmembrane helix</keyword>
<keyword evidence="1" id="KW-0472">Membrane</keyword>
<evidence type="ECO:0000313" key="4">
    <source>
        <dbReference type="Proteomes" id="UP000075635"/>
    </source>
</evidence>
<protein>
    <recommendedName>
        <fullName evidence="2">EamA domain-containing protein</fullName>
    </recommendedName>
</protein>